<gene>
    <name evidence="1" type="ORF">LCGC14_0869940</name>
</gene>
<proteinExistence type="predicted"/>
<accession>A0A0F9PQN0</accession>
<protein>
    <submittedName>
        <fullName evidence="1">Uncharacterized protein</fullName>
    </submittedName>
</protein>
<dbReference type="AlphaFoldDB" id="A0A0F9PQN0"/>
<comment type="caution">
    <text evidence="1">The sequence shown here is derived from an EMBL/GenBank/DDBJ whole genome shotgun (WGS) entry which is preliminary data.</text>
</comment>
<evidence type="ECO:0000313" key="1">
    <source>
        <dbReference type="EMBL" id="KKN26922.1"/>
    </source>
</evidence>
<dbReference type="EMBL" id="LAZR01002683">
    <property type="protein sequence ID" value="KKN26922.1"/>
    <property type="molecule type" value="Genomic_DNA"/>
</dbReference>
<sequence length="166" mass="19031">MDYEVRTSTSEYRKPYIQVREYYYNMVKITPSEYSEKWGRRLKGSTEDVRRGVSAVTEAPGIKAAQKVAKMKANLIKSLEDGTWERRVASVSLQEWKDKTLKKGIGRISQGVDEASGKMQDFASEFFPHLEEGQRIVDAMPDITLEDSIARATAMMRHNAKFKRSK</sequence>
<name>A0A0F9PQN0_9ZZZZ</name>
<reference evidence="1" key="1">
    <citation type="journal article" date="2015" name="Nature">
        <title>Complex archaea that bridge the gap between prokaryotes and eukaryotes.</title>
        <authorList>
            <person name="Spang A."/>
            <person name="Saw J.H."/>
            <person name="Jorgensen S.L."/>
            <person name="Zaremba-Niedzwiedzka K."/>
            <person name="Martijn J."/>
            <person name="Lind A.E."/>
            <person name="van Eijk R."/>
            <person name="Schleper C."/>
            <person name="Guy L."/>
            <person name="Ettema T.J."/>
        </authorList>
    </citation>
    <scope>NUCLEOTIDE SEQUENCE</scope>
</reference>
<organism evidence="1">
    <name type="scientific">marine sediment metagenome</name>
    <dbReference type="NCBI Taxonomy" id="412755"/>
    <lineage>
        <taxon>unclassified sequences</taxon>
        <taxon>metagenomes</taxon>
        <taxon>ecological metagenomes</taxon>
    </lineage>
</organism>